<feature type="compositionally biased region" description="Basic residues" evidence="1">
    <location>
        <begin position="26"/>
        <end position="35"/>
    </location>
</feature>
<dbReference type="Proteomes" id="UP000250572">
    <property type="component" value="Unassembled WGS sequence"/>
</dbReference>
<name>A0A315W8K6_GAMAF</name>
<protein>
    <submittedName>
        <fullName evidence="3">Uncharacterized protein</fullName>
    </submittedName>
</protein>
<evidence type="ECO:0000256" key="1">
    <source>
        <dbReference type="SAM" id="MobiDB-lite"/>
    </source>
</evidence>
<comment type="caution">
    <text evidence="3">The sequence shown here is derived from an EMBL/GenBank/DDBJ whole genome shotgun (WGS) entry which is preliminary data.</text>
</comment>
<evidence type="ECO:0000256" key="2">
    <source>
        <dbReference type="SAM" id="Phobius"/>
    </source>
</evidence>
<evidence type="ECO:0000313" key="4">
    <source>
        <dbReference type="Proteomes" id="UP000250572"/>
    </source>
</evidence>
<organism evidence="3 4">
    <name type="scientific">Gambusia affinis</name>
    <name type="common">Western mosquitofish</name>
    <name type="synonym">Heterandria affinis</name>
    <dbReference type="NCBI Taxonomy" id="33528"/>
    <lineage>
        <taxon>Eukaryota</taxon>
        <taxon>Metazoa</taxon>
        <taxon>Chordata</taxon>
        <taxon>Craniata</taxon>
        <taxon>Vertebrata</taxon>
        <taxon>Euteleostomi</taxon>
        <taxon>Actinopterygii</taxon>
        <taxon>Neopterygii</taxon>
        <taxon>Teleostei</taxon>
        <taxon>Neoteleostei</taxon>
        <taxon>Acanthomorphata</taxon>
        <taxon>Ovalentaria</taxon>
        <taxon>Atherinomorphae</taxon>
        <taxon>Cyprinodontiformes</taxon>
        <taxon>Poeciliidae</taxon>
        <taxon>Poeciliinae</taxon>
        <taxon>Gambusia</taxon>
    </lineage>
</organism>
<evidence type="ECO:0000313" key="3">
    <source>
        <dbReference type="EMBL" id="PWA31707.1"/>
    </source>
</evidence>
<feature type="transmembrane region" description="Helical" evidence="2">
    <location>
        <begin position="79"/>
        <end position="99"/>
    </location>
</feature>
<feature type="compositionally biased region" description="Basic and acidic residues" evidence="1">
    <location>
        <begin position="13"/>
        <end position="25"/>
    </location>
</feature>
<gene>
    <name evidence="3" type="ORF">CCH79_00006700</name>
</gene>
<sequence length="110" mass="12276">MKTKKHNRQVWKKAVEKFKAGSSHKENKKKTKARKAVGSEKERQTESAGIPAPPAADPSLPVSACVCYCIFNQRKRPGIILITLVSPGIYSYLGMFTPVTRELGGRREYV</sequence>
<feature type="compositionally biased region" description="Basic residues" evidence="1">
    <location>
        <begin position="1"/>
        <end position="11"/>
    </location>
</feature>
<dbReference type="EMBL" id="NHOQ01000244">
    <property type="protein sequence ID" value="PWA31707.1"/>
    <property type="molecule type" value="Genomic_DNA"/>
</dbReference>
<keyword evidence="4" id="KW-1185">Reference proteome</keyword>
<keyword evidence="2" id="KW-0472">Membrane</keyword>
<dbReference type="AlphaFoldDB" id="A0A315W8K6"/>
<feature type="region of interest" description="Disordered" evidence="1">
    <location>
        <begin position="1"/>
        <end position="59"/>
    </location>
</feature>
<keyword evidence="2" id="KW-1133">Transmembrane helix</keyword>
<reference evidence="3 4" key="1">
    <citation type="journal article" date="2018" name="G3 (Bethesda)">
        <title>A High-Quality Reference Genome for the Invasive Mosquitofish Gambusia affinis Using a Chicago Library.</title>
        <authorList>
            <person name="Hoffberg S.L."/>
            <person name="Troendle N.J."/>
            <person name="Glenn T.C."/>
            <person name="Mahmud O."/>
            <person name="Louha S."/>
            <person name="Chalopin D."/>
            <person name="Bennetzen J.L."/>
            <person name="Mauricio R."/>
        </authorList>
    </citation>
    <scope>NUCLEOTIDE SEQUENCE [LARGE SCALE GENOMIC DNA]</scope>
    <source>
        <strain evidence="3">NE01/NJP1002.9</strain>
        <tissue evidence="3">Muscle</tissue>
    </source>
</reference>
<keyword evidence="2" id="KW-0812">Transmembrane</keyword>
<accession>A0A315W8K6</accession>
<proteinExistence type="predicted"/>